<keyword evidence="3 5" id="KW-0732">Signal</keyword>
<keyword evidence="7" id="KW-1185">Reference proteome</keyword>
<evidence type="ECO:0000256" key="4">
    <source>
        <dbReference type="ARBA" id="ARBA00022927"/>
    </source>
</evidence>
<evidence type="ECO:0000313" key="6">
    <source>
        <dbReference type="EMBL" id="MEW9623792.1"/>
    </source>
</evidence>
<evidence type="ECO:0000256" key="2">
    <source>
        <dbReference type="ARBA" id="ARBA00022448"/>
    </source>
</evidence>
<dbReference type="RefSeq" id="WP_367844100.1">
    <property type="nucleotide sequence ID" value="NZ_JBFOHL010000004.1"/>
</dbReference>
<dbReference type="Gene3D" id="2.50.20.10">
    <property type="entry name" value="Lipoprotein localisation LolA/LolB/LppX"/>
    <property type="match status" value="1"/>
</dbReference>
<comment type="caution">
    <text evidence="6">The sequence shown here is derived from an EMBL/GenBank/DDBJ whole genome shotgun (WGS) entry which is preliminary data.</text>
</comment>
<name>A0ABV3QMG3_9GAMM</name>
<dbReference type="InterPro" id="IPR029046">
    <property type="entry name" value="LolA/LolB/LppX"/>
</dbReference>
<keyword evidence="2" id="KW-0813">Transport</keyword>
<evidence type="ECO:0000256" key="1">
    <source>
        <dbReference type="ARBA" id="ARBA00011245"/>
    </source>
</evidence>
<evidence type="ECO:0000256" key="3">
    <source>
        <dbReference type="ARBA" id="ARBA00022729"/>
    </source>
</evidence>
<proteinExistence type="predicted"/>
<evidence type="ECO:0000256" key="5">
    <source>
        <dbReference type="SAM" id="SignalP"/>
    </source>
</evidence>
<dbReference type="SUPFAM" id="SSF89392">
    <property type="entry name" value="Prokaryotic lipoproteins and lipoprotein localization factors"/>
    <property type="match status" value="1"/>
</dbReference>
<dbReference type="Proteomes" id="UP001556170">
    <property type="component" value="Unassembled WGS sequence"/>
</dbReference>
<gene>
    <name evidence="6" type="ORF">ABQJ56_06085</name>
</gene>
<accession>A0ABV3QMG3</accession>
<evidence type="ECO:0000313" key="7">
    <source>
        <dbReference type="Proteomes" id="UP001556170"/>
    </source>
</evidence>
<dbReference type="EMBL" id="JBFOHL010000004">
    <property type="protein sequence ID" value="MEW9623792.1"/>
    <property type="molecule type" value="Genomic_DNA"/>
</dbReference>
<comment type="subunit">
    <text evidence="1">Monomer.</text>
</comment>
<protein>
    <submittedName>
        <fullName evidence="6">Outer membrane lipoprotein carrier protein LolA</fullName>
    </submittedName>
</protein>
<feature type="signal peptide" evidence="5">
    <location>
        <begin position="1"/>
        <end position="21"/>
    </location>
</feature>
<feature type="chain" id="PRO_5046004170" evidence="5">
    <location>
        <begin position="22"/>
        <end position="203"/>
    </location>
</feature>
<reference evidence="6 7" key="1">
    <citation type="submission" date="2024-06" db="EMBL/GenBank/DDBJ databases">
        <authorList>
            <person name="Woo H."/>
        </authorList>
    </citation>
    <scope>NUCLEOTIDE SEQUENCE [LARGE SCALE GENOMIC DNA]</scope>
    <source>
        <strain evidence="6 7">S2-g</strain>
    </source>
</reference>
<organism evidence="6 7">
    <name type="scientific">Rhodanobacter geophilus</name>
    <dbReference type="NCBI Taxonomy" id="3162488"/>
    <lineage>
        <taxon>Bacteria</taxon>
        <taxon>Pseudomonadati</taxon>
        <taxon>Pseudomonadota</taxon>
        <taxon>Gammaproteobacteria</taxon>
        <taxon>Lysobacterales</taxon>
        <taxon>Rhodanobacteraceae</taxon>
        <taxon>Rhodanobacter</taxon>
    </lineage>
</organism>
<keyword evidence="4" id="KW-0653">Protein transport</keyword>
<dbReference type="Pfam" id="PF03548">
    <property type="entry name" value="LolA"/>
    <property type="match status" value="1"/>
</dbReference>
<sequence length="203" mass="22132">MRRLMLLLLLCCLAPFGGAQADDALLRNVLAGLGRHAAVRADFTQTRSNPALAKPQVSSGRLLFVLGHGMLWQTESPYRETLALSGNHTARIDADGTPHPMRGDRGVSQVSQMLQGMLGGRLDEALRQFSVEASGTPVHWTLRFVPKQERMARVLGSIELQGDDYLQGITIAMQDGSRTEIRFAHTRDAGPLAAPERRALGLP</sequence>
<dbReference type="CDD" id="cd16325">
    <property type="entry name" value="LolA"/>
    <property type="match status" value="1"/>
</dbReference>
<keyword evidence="6" id="KW-0449">Lipoprotein</keyword>
<dbReference type="InterPro" id="IPR004564">
    <property type="entry name" value="OM_lipoprot_carrier_LolA-like"/>
</dbReference>